<dbReference type="Proteomes" id="UP000050349">
    <property type="component" value="Unassembled WGS sequence"/>
</dbReference>
<keyword evidence="1" id="KW-1133">Transmembrane helix</keyword>
<dbReference type="OrthoDB" id="7618855at2"/>
<reference evidence="2 3" key="1">
    <citation type="submission" date="2015-09" db="EMBL/GenBank/DDBJ databases">
        <authorList>
            <consortium name="Swine Surveillance"/>
        </authorList>
    </citation>
    <scope>NUCLEOTIDE SEQUENCE [LARGE SCALE GENOMIC DNA]</scope>
    <source>
        <strain evidence="2 3">S613</strain>
    </source>
</reference>
<evidence type="ECO:0008006" key="4">
    <source>
        <dbReference type="Google" id="ProtNLM"/>
    </source>
</evidence>
<gene>
    <name evidence="2" type="ORF">AN403_1969</name>
</gene>
<dbReference type="PATRIC" id="fig|294.162.peg.4093"/>
<feature type="transmembrane region" description="Helical" evidence="1">
    <location>
        <begin position="72"/>
        <end position="90"/>
    </location>
</feature>
<sequence>MYKNTTANIIRRSKIIIVLLATLFGIMTLINNFTDYTAYAEYIGRIISMSATEGNESRRYRAISSGLFHHRFYWAIITLETIFTLSCLIGTYQLYRKLDAPHNEFHEAKKFAIIGLTTAIFVYQMLYVIILNEWFDLEYSAQRSAFDWARNNIEYMFLGLIYLLVAKDN</sequence>
<keyword evidence="1" id="KW-0812">Transmembrane</keyword>
<keyword evidence="1" id="KW-0472">Membrane</keyword>
<accession>A0A0N8NWJ6</accession>
<organism evidence="2 3">
    <name type="scientific">Pseudomonas fluorescens</name>
    <dbReference type="NCBI Taxonomy" id="294"/>
    <lineage>
        <taxon>Bacteria</taxon>
        <taxon>Pseudomonadati</taxon>
        <taxon>Pseudomonadota</taxon>
        <taxon>Gammaproteobacteria</taxon>
        <taxon>Pseudomonadales</taxon>
        <taxon>Pseudomonadaceae</taxon>
        <taxon>Pseudomonas</taxon>
    </lineage>
</organism>
<evidence type="ECO:0000313" key="3">
    <source>
        <dbReference type="Proteomes" id="UP000050349"/>
    </source>
</evidence>
<dbReference type="Pfam" id="PF09933">
    <property type="entry name" value="DUF2165"/>
    <property type="match status" value="1"/>
</dbReference>
<feature type="transmembrane region" description="Helical" evidence="1">
    <location>
        <begin position="111"/>
        <end position="130"/>
    </location>
</feature>
<feature type="transmembrane region" description="Helical" evidence="1">
    <location>
        <begin position="12"/>
        <end position="30"/>
    </location>
</feature>
<protein>
    <recommendedName>
        <fullName evidence="4">DUF2165 domain-containing protein</fullName>
    </recommendedName>
</protein>
<proteinExistence type="predicted"/>
<name>A0A0N8NWJ6_PSEFL</name>
<evidence type="ECO:0000313" key="2">
    <source>
        <dbReference type="EMBL" id="KPU57585.1"/>
    </source>
</evidence>
<dbReference type="InterPro" id="IPR018681">
    <property type="entry name" value="DUF2165_transmembrane"/>
</dbReference>
<dbReference type="AlphaFoldDB" id="A0A0N8NWJ6"/>
<dbReference type="EMBL" id="LJXB01000084">
    <property type="protein sequence ID" value="KPU57585.1"/>
    <property type="molecule type" value="Genomic_DNA"/>
</dbReference>
<comment type="caution">
    <text evidence="2">The sequence shown here is derived from an EMBL/GenBank/DDBJ whole genome shotgun (WGS) entry which is preliminary data.</text>
</comment>
<evidence type="ECO:0000256" key="1">
    <source>
        <dbReference type="SAM" id="Phobius"/>
    </source>
</evidence>